<organism evidence="1 2">
    <name type="scientific">Granulicella arctica</name>
    <dbReference type="NCBI Taxonomy" id="940613"/>
    <lineage>
        <taxon>Bacteria</taxon>
        <taxon>Pseudomonadati</taxon>
        <taxon>Acidobacteriota</taxon>
        <taxon>Terriglobia</taxon>
        <taxon>Terriglobales</taxon>
        <taxon>Acidobacteriaceae</taxon>
        <taxon>Granulicella</taxon>
    </lineage>
</organism>
<accession>A0A7Y9PI18</accession>
<dbReference type="Proteomes" id="UP000589520">
    <property type="component" value="Unassembled WGS sequence"/>
</dbReference>
<gene>
    <name evidence="1" type="ORF">HDF17_002541</name>
</gene>
<evidence type="ECO:0000313" key="2">
    <source>
        <dbReference type="Proteomes" id="UP000589520"/>
    </source>
</evidence>
<comment type="caution">
    <text evidence="1">The sequence shown here is derived from an EMBL/GenBank/DDBJ whole genome shotgun (WGS) entry which is preliminary data.</text>
</comment>
<protein>
    <submittedName>
        <fullName evidence="1">Uncharacterized protein</fullName>
    </submittedName>
</protein>
<keyword evidence="2" id="KW-1185">Reference proteome</keyword>
<dbReference type="RefSeq" id="WP_179491468.1">
    <property type="nucleotide sequence ID" value="NZ_JACCCW010000002.1"/>
</dbReference>
<reference evidence="1 2" key="1">
    <citation type="submission" date="2020-07" db="EMBL/GenBank/DDBJ databases">
        <title>Genomic Encyclopedia of Type Strains, Phase IV (KMG-V): Genome sequencing to study the core and pangenomes of soil and plant-associated prokaryotes.</title>
        <authorList>
            <person name="Whitman W."/>
        </authorList>
    </citation>
    <scope>NUCLEOTIDE SEQUENCE [LARGE SCALE GENOMIC DNA]</scope>
    <source>
        <strain evidence="1 2">X4EP2</strain>
    </source>
</reference>
<sequence>MNVSVQLHRELWTSFASQIRSYAAAHGLNSRHHAVVEVGSDLIILRVNTRWLRFTHSEMTEDNNRTEPFQINIDGTVTIGAVTEDMDFTAERLTRELMQ</sequence>
<name>A0A7Y9PI18_9BACT</name>
<evidence type="ECO:0000313" key="1">
    <source>
        <dbReference type="EMBL" id="NYF80221.1"/>
    </source>
</evidence>
<proteinExistence type="predicted"/>
<dbReference type="EMBL" id="JACCCW010000002">
    <property type="protein sequence ID" value="NYF80221.1"/>
    <property type="molecule type" value="Genomic_DNA"/>
</dbReference>
<dbReference type="AlphaFoldDB" id="A0A7Y9PI18"/>